<dbReference type="AlphaFoldDB" id="U4LEM5"/>
<name>U4LEM5_PYROM</name>
<proteinExistence type="predicted"/>
<keyword evidence="1" id="KW-0378">Hydrolase</keyword>
<accession>U4LEM5</accession>
<keyword evidence="2" id="KW-1185">Reference proteome</keyword>
<dbReference type="EMBL" id="HF935494">
    <property type="protein sequence ID" value="CCX09729.1"/>
    <property type="molecule type" value="Genomic_DNA"/>
</dbReference>
<dbReference type="OrthoDB" id="16520at2759"/>
<organism evidence="1 2">
    <name type="scientific">Pyronema omphalodes (strain CBS 100304)</name>
    <name type="common">Pyronema confluens</name>
    <dbReference type="NCBI Taxonomy" id="1076935"/>
    <lineage>
        <taxon>Eukaryota</taxon>
        <taxon>Fungi</taxon>
        <taxon>Dikarya</taxon>
        <taxon>Ascomycota</taxon>
        <taxon>Pezizomycotina</taxon>
        <taxon>Pezizomycetes</taxon>
        <taxon>Pezizales</taxon>
        <taxon>Pyronemataceae</taxon>
        <taxon>Pyronema</taxon>
    </lineage>
</organism>
<keyword evidence="1" id="KW-0031">Aminopeptidase</keyword>
<dbReference type="GO" id="GO:0004177">
    <property type="term" value="F:aminopeptidase activity"/>
    <property type="evidence" value="ECO:0007669"/>
    <property type="project" value="UniProtKB-KW"/>
</dbReference>
<keyword evidence="1" id="KW-0645">Protease</keyword>
<dbReference type="Proteomes" id="UP000018144">
    <property type="component" value="Unassembled WGS sequence"/>
</dbReference>
<reference evidence="1 2" key="1">
    <citation type="journal article" date="2013" name="PLoS Genet.">
        <title>The genome and development-dependent transcriptomes of Pyronema confluens: a window into fungal evolution.</title>
        <authorList>
            <person name="Traeger S."/>
            <person name="Altegoer F."/>
            <person name="Freitag M."/>
            <person name="Gabaldon T."/>
            <person name="Kempken F."/>
            <person name="Kumar A."/>
            <person name="Marcet-Houben M."/>
            <person name="Poggeler S."/>
            <person name="Stajich J.E."/>
            <person name="Nowrousian M."/>
        </authorList>
    </citation>
    <scope>NUCLEOTIDE SEQUENCE [LARGE SCALE GENOMIC DNA]</scope>
    <source>
        <strain evidence="2">CBS 100304</strain>
        <tissue evidence="1">Vegetative mycelium</tissue>
    </source>
</reference>
<gene>
    <name evidence="1" type="ORF">PCON_09322</name>
</gene>
<evidence type="ECO:0000313" key="2">
    <source>
        <dbReference type="Proteomes" id="UP000018144"/>
    </source>
</evidence>
<protein>
    <submittedName>
        <fullName evidence="1">Similar to Probable dipeptidyl-aminopeptidase B acc. no. D5GM60</fullName>
    </submittedName>
</protein>
<sequence>MAGVSRVPSAQDVGVYKTKMYGGLSETEVAASTCLLLVSYLSLPFFTGDSWAHRYHGFKKLPNDVDLDAKDPVLITKDWPITNTTQDGFYDVSYSKGGICFAHLRRAFGPGIPGQKVIDASVCPPLTLPSSSIKEIEDNLKDLKGLSTRYSIPTSHYNLQHHQH</sequence>
<evidence type="ECO:0000313" key="1">
    <source>
        <dbReference type="EMBL" id="CCX09729.1"/>
    </source>
</evidence>